<gene>
    <name evidence="1" type="ORF">DFQ01_13838</name>
</gene>
<dbReference type="EMBL" id="QGTQ01000038">
    <property type="protein sequence ID" value="PWV91988.1"/>
    <property type="molecule type" value="Genomic_DNA"/>
</dbReference>
<reference evidence="1 2" key="1">
    <citation type="submission" date="2018-05" db="EMBL/GenBank/DDBJ databases">
        <title>Genomic Encyclopedia of Type Strains, Phase III (KMG-III): the genomes of soil and plant-associated and newly described type strains.</title>
        <authorList>
            <person name="Whitman W."/>
        </authorList>
    </citation>
    <scope>NUCLEOTIDE SEQUENCE [LARGE SCALE GENOMIC DNA]</scope>
    <source>
        <strain evidence="1 2">CECT 5696</strain>
    </source>
</reference>
<dbReference type="InterPro" id="IPR025716">
    <property type="entry name" value="Post-transcriptional_regulator"/>
</dbReference>
<dbReference type="RefSeq" id="WP_245946911.1">
    <property type="nucleotide sequence ID" value="NZ_CP054613.1"/>
</dbReference>
<proteinExistence type="predicted"/>
<protein>
    <submittedName>
        <fullName evidence="1">ComN-like post-transcriptional regulator</fullName>
    </submittedName>
</protein>
<evidence type="ECO:0000313" key="2">
    <source>
        <dbReference type="Proteomes" id="UP000246635"/>
    </source>
</evidence>
<comment type="caution">
    <text evidence="1">The sequence shown here is derived from an EMBL/GenBank/DDBJ whole genome shotgun (WGS) entry which is preliminary data.</text>
</comment>
<dbReference type="AlphaFoldDB" id="A0A2V2YJP8"/>
<keyword evidence="2" id="KW-1185">Reference proteome</keyword>
<accession>A0A2V2YJP8</accession>
<organism evidence="1 2">
    <name type="scientific">Paenibacillus cellulosilyticus</name>
    <dbReference type="NCBI Taxonomy" id="375489"/>
    <lineage>
        <taxon>Bacteria</taxon>
        <taxon>Bacillati</taxon>
        <taxon>Bacillota</taxon>
        <taxon>Bacilli</taxon>
        <taxon>Bacillales</taxon>
        <taxon>Paenibacillaceae</taxon>
        <taxon>Paenibacillus</taxon>
    </lineage>
</organism>
<dbReference type="Pfam" id="PF13797">
    <property type="entry name" value="Post_transc_reg"/>
    <property type="match status" value="1"/>
</dbReference>
<dbReference type="Proteomes" id="UP000246635">
    <property type="component" value="Unassembled WGS sequence"/>
</dbReference>
<name>A0A2V2YJP8_9BACL</name>
<evidence type="ECO:0000313" key="1">
    <source>
        <dbReference type="EMBL" id="PWV91988.1"/>
    </source>
</evidence>
<sequence>MTEEEFDEMVQTLCESKAAEFRLIGYEYAEAEEVWACVSRKYSKTGVPALHAVVNDILSLKATTFMNQMTLDAYRGSRF</sequence>